<organism evidence="1 2">
    <name type="scientific">Endobacter medicaginis</name>
    <dbReference type="NCBI Taxonomy" id="1181271"/>
    <lineage>
        <taxon>Bacteria</taxon>
        <taxon>Pseudomonadati</taxon>
        <taxon>Pseudomonadota</taxon>
        <taxon>Alphaproteobacteria</taxon>
        <taxon>Acetobacterales</taxon>
        <taxon>Acetobacteraceae</taxon>
        <taxon>Endobacter</taxon>
    </lineage>
</organism>
<accession>A0A850P2U4</accession>
<name>A0A850P2U4_9PROT</name>
<sequence>LAPGLSAFLAQGGALTIAARPAQPIALSALNTGSMDATIGLLNTLDLDATRTPTLPPLPQ</sequence>
<comment type="caution">
    <text evidence="1">The sequence shown here is derived from an EMBL/GenBank/DDBJ whole genome shotgun (WGS) entry which is preliminary data.</text>
</comment>
<protein>
    <submittedName>
        <fullName evidence="1">Uncharacterized protein</fullName>
    </submittedName>
</protein>
<evidence type="ECO:0000313" key="2">
    <source>
        <dbReference type="Proteomes" id="UP000565205"/>
    </source>
</evidence>
<reference evidence="1 2" key="1">
    <citation type="submission" date="2020-06" db="EMBL/GenBank/DDBJ databases">
        <title>Description of novel acetic acid bacteria.</title>
        <authorList>
            <person name="Sombolestani A."/>
        </authorList>
    </citation>
    <scope>NUCLEOTIDE SEQUENCE [LARGE SCALE GENOMIC DNA]</scope>
    <source>
        <strain evidence="1 2">LMG 26838</strain>
    </source>
</reference>
<gene>
    <name evidence="1" type="ORF">HUK83_18740</name>
</gene>
<dbReference type="Proteomes" id="UP000565205">
    <property type="component" value="Unassembled WGS sequence"/>
</dbReference>
<dbReference type="AlphaFoldDB" id="A0A850P2U4"/>
<feature type="non-terminal residue" evidence="1">
    <location>
        <position position="1"/>
    </location>
</feature>
<dbReference type="EMBL" id="JABXXQ010000808">
    <property type="protein sequence ID" value="NVN32367.1"/>
    <property type="molecule type" value="Genomic_DNA"/>
</dbReference>
<evidence type="ECO:0000313" key="1">
    <source>
        <dbReference type="EMBL" id="NVN32367.1"/>
    </source>
</evidence>
<proteinExistence type="predicted"/>
<dbReference type="RefSeq" id="WP_176627192.1">
    <property type="nucleotide sequence ID" value="NZ_JABXXQ010000808.1"/>
</dbReference>